<dbReference type="Proteomes" id="UP000289482">
    <property type="component" value="Unassembled WGS sequence"/>
</dbReference>
<protein>
    <submittedName>
        <fullName evidence="4">3-oxoacyl-ACP synthase</fullName>
    </submittedName>
</protein>
<dbReference type="Gene3D" id="3.40.47.10">
    <property type="match status" value="2"/>
</dbReference>
<dbReference type="PANTHER" id="PTHR34069:SF2">
    <property type="entry name" value="BETA-KETOACYL-[ACYL-CARRIER-PROTEIN] SYNTHASE III"/>
    <property type="match status" value="1"/>
</dbReference>
<dbReference type="SUPFAM" id="SSF53901">
    <property type="entry name" value="Thiolase-like"/>
    <property type="match status" value="1"/>
</dbReference>
<reference evidence="4 5" key="1">
    <citation type="submission" date="2019-01" db="EMBL/GenBank/DDBJ databases">
        <title>Draft genome sequences of the type strain Streptomyces sioyaensis DSM 40032 and its novel strain, TM32, a thermotolerant antibiotics-producing actinobacterium.</title>
        <authorList>
            <person name="Nakaew N."/>
            <person name="Lumyong S."/>
            <person name="Sloan W.T."/>
            <person name="Sungthong R."/>
        </authorList>
    </citation>
    <scope>NUCLEOTIDE SEQUENCE [LARGE SCALE GENOMIC DNA]</scope>
    <source>
        <strain evidence="4 5">DSM 40032</strain>
    </source>
</reference>
<organism evidence="4 5">
    <name type="scientific">Streptomyces sioyaensis</name>
    <dbReference type="NCBI Taxonomy" id="67364"/>
    <lineage>
        <taxon>Bacteria</taxon>
        <taxon>Bacillati</taxon>
        <taxon>Actinomycetota</taxon>
        <taxon>Actinomycetes</taxon>
        <taxon>Kitasatosporales</taxon>
        <taxon>Streptomycetaceae</taxon>
        <taxon>Streptomyces</taxon>
    </lineage>
</organism>
<dbReference type="EMBL" id="SDIF01000039">
    <property type="protein sequence ID" value="RXS66262.1"/>
    <property type="molecule type" value="Genomic_DNA"/>
</dbReference>
<name>A0A4Q1QT23_9ACTN</name>
<keyword evidence="1" id="KW-0808">Transferase</keyword>
<comment type="caution">
    <text evidence="4">The sequence shown here is derived from an EMBL/GenBank/DDBJ whole genome shotgun (WGS) entry which is preliminary data.</text>
</comment>
<evidence type="ECO:0000259" key="3">
    <source>
        <dbReference type="Pfam" id="PF08541"/>
    </source>
</evidence>
<dbReference type="InterPro" id="IPR016039">
    <property type="entry name" value="Thiolase-like"/>
</dbReference>
<sequence length="344" mass="37443">MGGRLVEFGISDFGFAFGEDQDVEKVAKDYVDDPERVLQWGCTTFHRAPDGVYAVDLAAEAAEQALERAGVGVDEVDLVALATAENPEYLYWDSASALAGALKIKKTQTLLFDNEGCGSGTTAFGQIAGTLALQPELNTALFVVVNRVDEYRRNRMAINQCVHSDGAVAVVLRRGHGSNRWLTTEQFTDPDLVDGFRGEYGGAVNPVPPADWKNVDGSSVGWFQAHFGKDPKRLREFLVQRDERVAEIVDRACARVGLTRADLDHVIYINDARPGAIEAVSDPLGLPIERTNAEFARTHGHMGAADQLVSLGLHLERGDLKPGEIVALCGISAGMRWICTLFEI</sequence>
<feature type="domain" description="Beta-ketoacyl-[acyl-carrier-protein] synthase III C-terminal" evidence="3">
    <location>
        <begin position="253"/>
        <end position="343"/>
    </location>
</feature>
<dbReference type="GO" id="GO:0044550">
    <property type="term" value="P:secondary metabolite biosynthetic process"/>
    <property type="evidence" value="ECO:0007669"/>
    <property type="project" value="TreeGrafter"/>
</dbReference>
<evidence type="ECO:0000313" key="4">
    <source>
        <dbReference type="EMBL" id="RXS66262.1"/>
    </source>
</evidence>
<dbReference type="Pfam" id="PF08541">
    <property type="entry name" value="ACP_syn_III_C"/>
    <property type="match status" value="1"/>
</dbReference>
<gene>
    <name evidence="4" type="ORF">EST54_16000</name>
</gene>
<dbReference type="GeneID" id="95779464"/>
<dbReference type="PANTHER" id="PTHR34069">
    <property type="entry name" value="3-OXOACYL-[ACYL-CARRIER-PROTEIN] SYNTHASE 3"/>
    <property type="match status" value="1"/>
</dbReference>
<dbReference type="RefSeq" id="WP_129248299.1">
    <property type="nucleotide sequence ID" value="NZ_JABZEL010000009.1"/>
</dbReference>
<evidence type="ECO:0000256" key="2">
    <source>
        <dbReference type="ARBA" id="ARBA00023315"/>
    </source>
</evidence>
<dbReference type="GO" id="GO:0016747">
    <property type="term" value="F:acyltransferase activity, transferring groups other than amino-acyl groups"/>
    <property type="evidence" value="ECO:0007669"/>
    <property type="project" value="UniProtKB-ARBA"/>
</dbReference>
<accession>A0A4Q1QT23</accession>
<evidence type="ECO:0000313" key="5">
    <source>
        <dbReference type="Proteomes" id="UP000289482"/>
    </source>
</evidence>
<dbReference type="InterPro" id="IPR013747">
    <property type="entry name" value="ACP_syn_III_C"/>
</dbReference>
<keyword evidence="2" id="KW-0012">Acyltransferase</keyword>
<keyword evidence="5" id="KW-1185">Reference proteome</keyword>
<proteinExistence type="predicted"/>
<evidence type="ECO:0000256" key="1">
    <source>
        <dbReference type="ARBA" id="ARBA00022679"/>
    </source>
</evidence>
<dbReference type="AlphaFoldDB" id="A0A4Q1QT23"/>